<reference evidence="2" key="2">
    <citation type="submission" date="2019-01" db="EMBL/GenBank/DDBJ databases">
        <authorList>
            <person name="Li Y."/>
        </authorList>
    </citation>
    <scope>NUCLEOTIDE SEQUENCE [LARGE SCALE GENOMIC DNA]</scope>
    <source>
        <strain evidence="2">CGMCC 1.12963</strain>
    </source>
</reference>
<dbReference type="GO" id="GO:0003676">
    <property type="term" value="F:nucleic acid binding"/>
    <property type="evidence" value="ECO:0007669"/>
    <property type="project" value="InterPro"/>
</dbReference>
<reference evidence="2" key="1">
    <citation type="submission" date="2019-01" db="EMBL/GenBank/DDBJ databases">
        <title>Sinorhodobacter populi sp. nov. isolated from the symptomatic bark tissue of Populus euramericana canker.</title>
        <authorList>
            <person name="Xu G."/>
        </authorList>
    </citation>
    <scope>NUCLEOTIDE SEQUENCE [LARGE SCALE GENOMIC DNA]</scope>
    <source>
        <strain evidence="2">CGMCC 1.12963</strain>
    </source>
</reference>
<keyword evidence="3" id="KW-1185">Reference proteome</keyword>
<name>A0A3S3LUI6_9RHOB</name>
<keyword evidence="2" id="KW-0255">Endonuclease</keyword>
<keyword evidence="2" id="KW-0378">Hydrolase</keyword>
<feature type="domain" description="HNH nuclease" evidence="1">
    <location>
        <begin position="24"/>
        <end position="76"/>
    </location>
</feature>
<dbReference type="CDD" id="cd00085">
    <property type="entry name" value="HNHc"/>
    <property type="match status" value="1"/>
</dbReference>
<dbReference type="GO" id="GO:0008270">
    <property type="term" value="F:zinc ion binding"/>
    <property type="evidence" value="ECO:0007669"/>
    <property type="project" value="InterPro"/>
</dbReference>
<dbReference type="Gene3D" id="1.10.30.50">
    <property type="match status" value="1"/>
</dbReference>
<keyword evidence="2" id="KW-0540">Nuclease</keyword>
<sequence>MAMSKRDTYARHSKAVTRTKRWAVLRQVILERDGWKCRCCGDRRRLEIDHIQPVRLRPDLAFEPRNLQALCPRCHTKKTRLEVGHKEKSPARKAWDRAVAELATNPNPAT</sequence>
<proteinExistence type="predicted"/>
<comment type="caution">
    <text evidence="2">The sequence shown here is derived from an EMBL/GenBank/DDBJ whole genome shotgun (WGS) entry which is preliminary data.</text>
</comment>
<dbReference type="Proteomes" id="UP000288071">
    <property type="component" value="Unassembled WGS sequence"/>
</dbReference>
<dbReference type="GO" id="GO:0004519">
    <property type="term" value="F:endonuclease activity"/>
    <property type="evidence" value="ECO:0007669"/>
    <property type="project" value="UniProtKB-KW"/>
</dbReference>
<dbReference type="InterPro" id="IPR002711">
    <property type="entry name" value="HNH"/>
</dbReference>
<accession>A0A3S3LUI6</accession>
<evidence type="ECO:0000259" key="1">
    <source>
        <dbReference type="SMART" id="SM00507"/>
    </source>
</evidence>
<protein>
    <submittedName>
        <fullName evidence="2">HNH endonuclease</fullName>
    </submittedName>
</protein>
<dbReference type="SMART" id="SM00507">
    <property type="entry name" value="HNHc"/>
    <property type="match status" value="1"/>
</dbReference>
<evidence type="ECO:0000313" key="3">
    <source>
        <dbReference type="Proteomes" id="UP000288071"/>
    </source>
</evidence>
<dbReference type="AlphaFoldDB" id="A0A3S3LUI6"/>
<dbReference type="EMBL" id="SAVA01000003">
    <property type="protein sequence ID" value="RWR53330.1"/>
    <property type="molecule type" value="Genomic_DNA"/>
</dbReference>
<organism evidence="2 3">
    <name type="scientific">Paenirhodobacter huangdaonensis</name>
    <dbReference type="NCBI Taxonomy" id="2501515"/>
    <lineage>
        <taxon>Bacteria</taxon>
        <taxon>Pseudomonadati</taxon>
        <taxon>Pseudomonadota</taxon>
        <taxon>Alphaproteobacteria</taxon>
        <taxon>Rhodobacterales</taxon>
        <taxon>Rhodobacter group</taxon>
        <taxon>Paenirhodobacter</taxon>
    </lineage>
</organism>
<evidence type="ECO:0000313" key="2">
    <source>
        <dbReference type="EMBL" id="RWR53330.1"/>
    </source>
</evidence>
<dbReference type="Pfam" id="PF01844">
    <property type="entry name" value="HNH"/>
    <property type="match status" value="1"/>
</dbReference>
<gene>
    <name evidence="2" type="ORF">EOW66_06360</name>
</gene>
<dbReference type="InterPro" id="IPR003615">
    <property type="entry name" value="HNH_nuc"/>
</dbReference>